<dbReference type="SUPFAM" id="SSF52833">
    <property type="entry name" value="Thioredoxin-like"/>
    <property type="match status" value="1"/>
</dbReference>
<evidence type="ECO:0000313" key="5">
    <source>
        <dbReference type="Proteomes" id="UP000030019"/>
    </source>
</evidence>
<dbReference type="PANTHER" id="PTHR36450:SF1">
    <property type="entry name" value="THIOREDOXIN"/>
    <property type="match status" value="1"/>
</dbReference>
<feature type="disulfide bond" description="Redox-active" evidence="2">
    <location>
        <begin position="18"/>
        <end position="21"/>
    </location>
</feature>
<dbReference type="RefSeq" id="WP_037617007.1">
    <property type="nucleotide sequence ID" value="NZ_JPEN01000072.1"/>
</dbReference>
<dbReference type="Pfam" id="PF13192">
    <property type="entry name" value="Thioredoxin_3"/>
    <property type="match status" value="1"/>
</dbReference>
<protein>
    <submittedName>
        <fullName evidence="4">Redox-active disulfide protein 2</fullName>
    </submittedName>
</protein>
<dbReference type="EMBL" id="JPEN01000072">
    <property type="protein sequence ID" value="KGM36938.1"/>
    <property type="molecule type" value="Genomic_DNA"/>
</dbReference>
<keyword evidence="2" id="KW-0676">Redox-active center</keyword>
<dbReference type="Proteomes" id="UP000030019">
    <property type="component" value="Unassembled WGS sequence"/>
</dbReference>
<evidence type="ECO:0000259" key="3">
    <source>
        <dbReference type="Pfam" id="PF13192"/>
    </source>
</evidence>
<accession>A0A0A0DGJ3</accession>
<feature type="active site" description="Nucleophile" evidence="1">
    <location>
        <position position="18"/>
    </location>
</feature>
<dbReference type="PATRIC" id="fig|176090.4.peg.1252"/>
<name>A0A0A0DGJ3_9STRE</name>
<evidence type="ECO:0000256" key="2">
    <source>
        <dbReference type="PIRSR" id="PIRSR037031-51"/>
    </source>
</evidence>
<gene>
    <name evidence="4" type="ORF">SSIN_1291</name>
</gene>
<keyword evidence="2" id="KW-1015">Disulfide bond</keyword>
<dbReference type="InterPro" id="IPR036249">
    <property type="entry name" value="Thioredoxin-like_sf"/>
</dbReference>
<keyword evidence="5" id="KW-1185">Reference proteome</keyword>
<dbReference type="PIRSF" id="PIRSF037031">
    <property type="entry name" value="Redox_disulphide_2"/>
    <property type="match status" value="1"/>
</dbReference>
<comment type="caution">
    <text evidence="4">The sequence shown here is derived from an EMBL/GenBank/DDBJ whole genome shotgun (WGS) entry which is preliminary data.</text>
</comment>
<dbReference type="AlphaFoldDB" id="A0A0A0DGJ3"/>
<proteinExistence type="predicted"/>
<dbReference type="Gene3D" id="3.40.30.10">
    <property type="entry name" value="Glutaredoxin"/>
    <property type="match status" value="1"/>
</dbReference>
<dbReference type="InterPro" id="IPR012336">
    <property type="entry name" value="Thioredoxin-like_fold"/>
</dbReference>
<reference evidence="4 5" key="1">
    <citation type="submission" date="2014-06" db="EMBL/GenBank/DDBJ databases">
        <authorList>
            <person name="Teng J.L."/>
            <person name="Huang Y."/>
            <person name="Tse H."/>
            <person name="Lau S.K."/>
            <person name="Woo P.C."/>
        </authorList>
    </citation>
    <scope>NUCLEOTIDE SEQUENCE [LARGE SCALE GENOMIC DNA]</scope>
    <source>
        <strain evidence="4 5">HKU4</strain>
    </source>
</reference>
<dbReference type="NCBIfam" id="TIGR00412">
    <property type="entry name" value="redox_disulf_2"/>
    <property type="match status" value="1"/>
</dbReference>
<sequence>MSQVSDNQMMFKVLGSGCKKCQTLEDNVRQACQEEGLEITVEHERDFVKISSYGVMSTPALVLNEDVVSSGKVLTVEDVKKIIREVPYVD</sequence>
<evidence type="ECO:0000313" key="4">
    <source>
        <dbReference type="EMBL" id="KGM36938.1"/>
    </source>
</evidence>
<dbReference type="InterPro" id="IPR005243">
    <property type="entry name" value="THIRX-like_proc"/>
</dbReference>
<dbReference type="STRING" id="176090.SSIN_1291"/>
<dbReference type="PANTHER" id="PTHR36450">
    <property type="entry name" value="THIOREDOXIN"/>
    <property type="match status" value="1"/>
</dbReference>
<organism evidence="4 5">
    <name type="scientific">Streptococcus sinensis</name>
    <dbReference type="NCBI Taxonomy" id="176090"/>
    <lineage>
        <taxon>Bacteria</taxon>
        <taxon>Bacillati</taxon>
        <taxon>Bacillota</taxon>
        <taxon>Bacilli</taxon>
        <taxon>Lactobacillales</taxon>
        <taxon>Streptococcaceae</taxon>
        <taxon>Streptococcus</taxon>
    </lineage>
</organism>
<dbReference type="eggNOG" id="COG0526">
    <property type="taxonomic scope" value="Bacteria"/>
</dbReference>
<feature type="active site" description="Nucleophile" evidence="1">
    <location>
        <position position="21"/>
    </location>
</feature>
<feature type="domain" description="Thioredoxin-like fold" evidence="3">
    <location>
        <begin position="9"/>
        <end position="83"/>
    </location>
</feature>
<evidence type="ECO:0000256" key="1">
    <source>
        <dbReference type="PIRSR" id="PIRSR037031-50"/>
    </source>
</evidence>